<dbReference type="AlphaFoldDB" id="A0A0F9MP19"/>
<proteinExistence type="predicted"/>
<dbReference type="EMBL" id="LAZR01004578">
    <property type="protein sequence ID" value="KKN07364.1"/>
    <property type="molecule type" value="Genomic_DNA"/>
</dbReference>
<sequence length="175" mass="21019">MGMASPHDLHPDWYDGPNYTVIVALSPLNCDVHFDGQGMVGPSWDFENSDIHNWLEENYKGKFNYNWGIELEDDRMLIYVRFAKEEIVKDFKEKFETFDWNIECEEGRILINVHQLFYPSEGYNDDDFYEKITEAIQWCRENLQSLWKYHHHGQTGMFFYFRCENDAAAFKLRFL</sequence>
<reference evidence="1" key="1">
    <citation type="journal article" date="2015" name="Nature">
        <title>Complex archaea that bridge the gap between prokaryotes and eukaryotes.</title>
        <authorList>
            <person name="Spang A."/>
            <person name="Saw J.H."/>
            <person name="Jorgensen S.L."/>
            <person name="Zaremba-Niedzwiedzka K."/>
            <person name="Martijn J."/>
            <person name="Lind A.E."/>
            <person name="van Eijk R."/>
            <person name="Schleper C."/>
            <person name="Guy L."/>
            <person name="Ettema T.J."/>
        </authorList>
    </citation>
    <scope>NUCLEOTIDE SEQUENCE</scope>
</reference>
<comment type="caution">
    <text evidence="1">The sequence shown here is derived from an EMBL/GenBank/DDBJ whole genome shotgun (WGS) entry which is preliminary data.</text>
</comment>
<name>A0A0F9MP19_9ZZZZ</name>
<organism evidence="1">
    <name type="scientific">marine sediment metagenome</name>
    <dbReference type="NCBI Taxonomy" id="412755"/>
    <lineage>
        <taxon>unclassified sequences</taxon>
        <taxon>metagenomes</taxon>
        <taxon>ecological metagenomes</taxon>
    </lineage>
</organism>
<evidence type="ECO:0000313" key="1">
    <source>
        <dbReference type="EMBL" id="KKN07364.1"/>
    </source>
</evidence>
<gene>
    <name evidence="1" type="ORF">LCGC14_1067850</name>
</gene>
<protein>
    <submittedName>
        <fullName evidence="1">Uncharacterized protein</fullName>
    </submittedName>
</protein>
<accession>A0A0F9MP19</accession>